<dbReference type="GO" id="GO:0071039">
    <property type="term" value="P:nuclear polyadenylation-dependent CUT catabolic process"/>
    <property type="evidence" value="ECO:0007669"/>
    <property type="project" value="TreeGrafter"/>
</dbReference>
<dbReference type="GeneTree" id="ENSGT00390000015408"/>
<dbReference type="SUPFAM" id="SSF53098">
    <property type="entry name" value="Ribonuclease H-like"/>
    <property type="match status" value="1"/>
</dbReference>
<keyword evidence="16" id="KW-0832">Ubl conjugation</keyword>
<keyword evidence="7" id="KW-0698">rRNA processing</keyword>
<feature type="compositionally biased region" description="Basic and acidic residues" evidence="23">
    <location>
        <begin position="704"/>
        <end position="713"/>
    </location>
</feature>
<evidence type="ECO:0000313" key="25">
    <source>
        <dbReference type="Ensembl" id="ENSPNAP00000067092.1"/>
    </source>
</evidence>
<evidence type="ECO:0000256" key="5">
    <source>
        <dbReference type="ARBA" id="ARBA00022490"/>
    </source>
</evidence>
<comment type="subunit">
    <text evidence="21">Component of the RNA exosome complex. The catalytically inactive RNA exosome core complex (Exo-9) associates with the catalytic subunit EXOSC10/RRP6 (via its N-terminus). Exo-9 may associate with DIS3 to form the nucleolar exosome complex, or DIS3L to form the cytoplasmic exosome complex. The RNA exosome complex interacts with cofactors C1D/RRP47, MPHOSPH6/MPP6 and MTREX/MTR4. Interacts with MTREX; the interaction with MTREX mediates the association of MTREX with nuclear RNA exosomes. Part of the small subunit (SSU) processome, composed of more than 70 proteins and the RNA chaperone small nucleolar RNA (snoRNA) U3. Interacts with ALYREF/THOC4. Interacts with DHX36; this interaction occurs in a RNase-insensitive manner. Interacts with NRDE2. Interacts (via C-terminus) with USP36 (via C-terminus); the interaction is facilitated by the association with RNA and promotes sumoylation of EXOSC10.</text>
</comment>
<dbReference type="GO" id="GO:0019219">
    <property type="term" value="P:regulation of nucleobase-containing compound metabolic process"/>
    <property type="evidence" value="ECO:0007669"/>
    <property type="project" value="UniProtKB-ARBA"/>
</dbReference>
<evidence type="ECO:0000256" key="18">
    <source>
        <dbReference type="ARBA" id="ARBA00023204"/>
    </source>
</evidence>
<dbReference type="GO" id="GO:0003727">
    <property type="term" value="F:single-stranded RNA binding"/>
    <property type="evidence" value="ECO:0007669"/>
    <property type="project" value="TreeGrafter"/>
</dbReference>
<keyword evidence="18" id="KW-0234">DNA repair</keyword>
<dbReference type="SUPFAM" id="SSF47819">
    <property type="entry name" value="HRDC-like"/>
    <property type="match status" value="1"/>
</dbReference>
<evidence type="ECO:0000256" key="11">
    <source>
        <dbReference type="ARBA" id="ARBA00022763"/>
    </source>
</evidence>
<dbReference type="GO" id="GO:0071035">
    <property type="term" value="P:nuclear polyadenylation-dependent rRNA catabolic process"/>
    <property type="evidence" value="ECO:0007669"/>
    <property type="project" value="TreeGrafter"/>
</dbReference>
<keyword evidence="5" id="KW-0963">Cytoplasm</keyword>
<dbReference type="InterPro" id="IPR010997">
    <property type="entry name" value="HRDC-like_sf"/>
</dbReference>
<dbReference type="InterPro" id="IPR036397">
    <property type="entry name" value="RNaseH_sf"/>
</dbReference>
<comment type="similarity">
    <text evidence="20">Belongs to the exosome component 10/RRP6 family.</text>
</comment>
<dbReference type="GO" id="GO:0046872">
    <property type="term" value="F:metal ion binding"/>
    <property type="evidence" value="ECO:0007669"/>
    <property type="project" value="UniProtKB-KW"/>
</dbReference>
<feature type="region of interest" description="Disordered" evidence="23">
    <location>
        <begin position="704"/>
        <end position="793"/>
    </location>
</feature>
<dbReference type="InterPro" id="IPR002121">
    <property type="entry name" value="HRDC_dom"/>
</dbReference>
<dbReference type="GO" id="GO:0071038">
    <property type="term" value="P:TRAMP-dependent tRNA surveillance pathway"/>
    <property type="evidence" value="ECO:0007669"/>
    <property type="project" value="TreeGrafter"/>
</dbReference>
<sequence>MAASSSADGSATASNNSSNKDTESDTAEFCPGFKDVDAFVKRGLGGVVAATKASGLLPQAGDEFDFYRSFPGFQDFCAVQGERLLHCMSQLMQHHGCRSFMKDRSKLTGLEERFDLVIESNDVILEKVGIMLDEASGVTRSQPVMPAGYQPPRIVVSSWNRKGNDHSGETFHLLHAKNIQRPQLKFKEKVDNSNTPFVAKIFVKPNAIKPLPSYFTNKKLQKERPEDLDVPPALADFIHQLRTQEHMDDMFSHPYQYELEHLVMPEILRSRPDPQLYKPLAETSCTFIETLEDLVALNEKLAKTTEFAVDLEHHSYRSFLGITCLMQISTREEDFIIDTLELRSEMYILNESFTDPTIVKVFHGADSDIEWLQKDFGVYVVNMFDTHHAARSLNLGRNSLDHLLKLYCSVDSNKRYQLADWRIRPLPEEMLKYAQADTHYLLYVYDRVRADLFDAANGQSNLIQVVWSKSKDLCLKKYVKPIFTEESYMELHRKQKKSFNSQQLVAFRLLFSWRDKLAREEDESTGYVLPNHMMMKIAEELPKEPQGIIACCNPTPPLVRQQINELHQLIKQAREIPLLKVSEVLSGFILCSSESTLFGPHDTSHVSESDLMELSLQGSDNHNVPRVILLFLLKEDEGVGNSGHLTVAQQKACSILESFENPFRMYLPSKDIHISKNAKYDPSTKIYEISNRWKLQSIEKQQKEAQAKQEAKKQAKKAKGIYRLEESKHGGQKRERVASEAGEETQKPNEKVMKTEKETPPAVQTPPAPSQKKQKQKQKQKQQEPEDAQQEESAAFTPFDYNQSNFKVFAGMITSFCCVCLRSDESMVYPEIRFRYFSFCCILLMQ</sequence>
<accession>A0AAR2KXI2</accession>
<evidence type="ECO:0000256" key="9">
    <source>
        <dbReference type="ARBA" id="ARBA00022722"/>
    </source>
</evidence>
<dbReference type="SMART" id="SM00341">
    <property type="entry name" value="HRDC"/>
    <property type="match status" value="1"/>
</dbReference>
<reference evidence="25" key="3">
    <citation type="submission" date="2025-09" db="UniProtKB">
        <authorList>
            <consortium name="Ensembl"/>
        </authorList>
    </citation>
    <scope>IDENTIFICATION</scope>
</reference>
<keyword evidence="8" id="KW-0597">Phosphoprotein</keyword>
<evidence type="ECO:0000256" key="23">
    <source>
        <dbReference type="SAM" id="MobiDB-lite"/>
    </source>
</evidence>
<keyword evidence="15" id="KW-0460">Magnesium</keyword>
<dbReference type="GO" id="GO:0071036">
    <property type="term" value="P:nuclear polyadenylation-dependent snoRNA catabolic process"/>
    <property type="evidence" value="ECO:0007669"/>
    <property type="project" value="TreeGrafter"/>
</dbReference>
<evidence type="ECO:0000256" key="22">
    <source>
        <dbReference type="ARBA" id="ARBA00070703"/>
    </source>
</evidence>
<keyword evidence="12" id="KW-0378">Hydrolase</keyword>
<dbReference type="GO" id="GO:0005730">
    <property type="term" value="C:nucleolus"/>
    <property type="evidence" value="ECO:0007669"/>
    <property type="project" value="UniProtKB-SubCell"/>
</dbReference>
<dbReference type="GO" id="GO:0005654">
    <property type="term" value="C:nucleoplasm"/>
    <property type="evidence" value="ECO:0007669"/>
    <property type="project" value="UniProtKB-SubCell"/>
</dbReference>
<dbReference type="GO" id="GO:0071037">
    <property type="term" value="P:nuclear polyadenylation-dependent snRNA catabolic process"/>
    <property type="evidence" value="ECO:0007669"/>
    <property type="project" value="TreeGrafter"/>
</dbReference>
<feature type="compositionally biased region" description="Basic and acidic residues" evidence="23">
    <location>
        <begin position="722"/>
        <end position="759"/>
    </location>
</feature>
<evidence type="ECO:0000256" key="12">
    <source>
        <dbReference type="ARBA" id="ARBA00022801"/>
    </source>
</evidence>
<evidence type="ECO:0000256" key="15">
    <source>
        <dbReference type="ARBA" id="ARBA00022842"/>
    </source>
</evidence>
<dbReference type="Ensembl" id="ENSPNAT00000069833.1">
    <property type="protein sequence ID" value="ENSPNAP00000067092.1"/>
    <property type="gene ID" value="ENSPNAG00000028864.2"/>
</dbReference>
<evidence type="ECO:0000256" key="2">
    <source>
        <dbReference type="ARBA" id="ARBA00004496"/>
    </source>
</evidence>
<feature type="compositionally biased region" description="Low complexity" evidence="23">
    <location>
        <begin position="1"/>
        <end position="19"/>
    </location>
</feature>
<evidence type="ECO:0000259" key="24">
    <source>
        <dbReference type="PROSITE" id="PS50967"/>
    </source>
</evidence>
<dbReference type="InterPro" id="IPR045092">
    <property type="entry name" value="Rrp6-like"/>
</dbReference>
<evidence type="ECO:0000256" key="10">
    <source>
        <dbReference type="ARBA" id="ARBA00022723"/>
    </source>
</evidence>
<dbReference type="InterPro" id="IPR012588">
    <property type="entry name" value="Exosome-assoc_fac_Rrp6_N"/>
</dbReference>
<keyword evidence="14" id="KW-0269">Exonuclease</keyword>
<dbReference type="AlphaFoldDB" id="A0AAR2KXI2"/>
<dbReference type="Pfam" id="PF00570">
    <property type="entry name" value="HRDC"/>
    <property type="match status" value="1"/>
</dbReference>
<dbReference type="PROSITE" id="PS50967">
    <property type="entry name" value="HRDC"/>
    <property type="match status" value="1"/>
</dbReference>
<evidence type="ECO:0000256" key="3">
    <source>
        <dbReference type="ARBA" id="ARBA00004604"/>
    </source>
</evidence>
<protein>
    <recommendedName>
        <fullName evidence="22">Exosome complex component 10</fullName>
    </recommendedName>
</protein>
<comment type="cofactor">
    <cofactor evidence="1">
        <name>Mg(2+)</name>
        <dbReference type="ChEBI" id="CHEBI:18420"/>
    </cofactor>
</comment>
<dbReference type="GO" id="GO:0000467">
    <property type="term" value="P:exonucleolytic trimming to generate mature 3'-end of 5.8S rRNA from tricistronic rRNA transcript (SSU-rRNA, 5.8S rRNA, LSU-rRNA)"/>
    <property type="evidence" value="ECO:0007669"/>
    <property type="project" value="InterPro"/>
</dbReference>
<evidence type="ECO:0000256" key="17">
    <source>
        <dbReference type="ARBA" id="ARBA00022884"/>
    </source>
</evidence>
<evidence type="ECO:0000256" key="7">
    <source>
        <dbReference type="ARBA" id="ARBA00022552"/>
    </source>
</evidence>
<dbReference type="CDD" id="cd06147">
    <property type="entry name" value="Rrp6p_like_exo"/>
    <property type="match status" value="1"/>
</dbReference>
<keyword evidence="11" id="KW-0227">DNA damage</keyword>
<dbReference type="SMART" id="SM00474">
    <property type="entry name" value="35EXOc"/>
    <property type="match status" value="1"/>
</dbReference>
<evidence type="ECO:0000256" key="14">
    <source>
        <dbReference type="ARBA" id="ARBA00022839"/>
    </source>
</evidence>
<name>A0AAR2KXI2_PYGNA</name>
<dbReference type="GO" id="GO:0071040">
    <property type="term" value="P:nuclear polyadenylation-dependent antisense transcript catabolic process"/>
    <property type="evidence" value="ECO:0007669"/>
    <property type="project" value="TreeGrafter"/>
</dbReference>
<dbReference type="Pfam" id="PF08066">
    <property type="entry name" value="PMC2NT"/>
    <property type="match status" value="1"/>
</dbReference>
<evidence type="ECO:0000256" key="1">
    <source>
        <dbReference type="ARBA" id="ARBA00001946"/>
    </source>
</evidence>
<dbReference type="GO" id="GO:0000176">
    <property type="term" value="C:nuclear exosome (RNase complex)"/>
    <property type="evidence" value="ECO:0007669"/>
    <property type="project" value="InterPro"/>
</dbReference>
<dbReference type="Gene3D" id="1.10.150.80">
    <property type="entry name" value="HRDC domain"/>
    <property type="match status" value="1"/>
</dbReference>
<feature type="domain" description="HRDC" evidence="24">
    <location>
        <begin position="500"/>
        <end position="580"/>
    </location>
</feature>
<reference evidence="25 26" key="1">
    <citation type="submission" date="2020-10" db="EMBL/GenBank/DDBJ databases">
        <title>Pygocentrus nattereri (red-bellied piranha) genome, fPygNat1, primary haplotype.</title>
        <authorList>
            <person name="Myers G."/>
            <person name="Meyer A."/>
            <person name="Karagic N."/>
            <person name="Pippel M."/>
            <person name="Winkler S."/>
            <person name="Tracey A."/>
            <person name="Wood J."/>
            <person name="Formenti G."/>
            <person name="Howe K."/>
            <person name="Fedrigo O."/>
            <person name="Jarvis E.D."/>
        </authorList>
    </citation>
    <scope>NUCLEOTIDE SEQUENCE [LARGE SCALE GENOMIC DNA]</scope>
</reference>
<evidence type="ECO:0000313" key="26">
    <source>
        <dbReference type="Proteomes" id="UP001501920"/>
    </source>
</evidence>
<evidence type="ECO:0000256" key="6">
    <source>
        <dbReference type="ARBA" id="ARBA00022499"/>
    </source>
</evidence>
<keyword evidence="17" id="KW-0694">RNA-binding</keyword>
<proteinExistence type="inferred from homology"/>
<dbReference type="GO" id="GO:0000166">
    <property type="term" value="F:nucleotide binding"/>
    <property type="evidence" value="ECO:0007669"/>
    <property type="project" value="InterPro"/>
</dbReference>
<reference evidence="25" key="2">
    <citation type="submission" date="2025-08" db="UniProtKB">
        <authorList>
            <consortium name="Ensembl"/>
        </authorList>
    </citation>
    <scope>IDENTIFICATION</scope>
</reference>
<dbReference type="Pfam" id="PF01612">
    <property type="entry name" value="DNA_pol_A_exo1"/>
    <property type="match status" value="1"/>
</dbReference>
<keyword evidence="26" id="KW-1185">Reference proteome</keyword>
<dbReference type="InterPro" id="IPR044876">
    <property type="entry name" value="HRDC_dom_sf"/>
</dbReference>
<dbReference type="InterPro" id="IPR002562">
    <property type="entry name" value="3'-5'_exonuclease_dom"/>
</dbReference>
<gene>
    <name evidence="25" type="primary">EXOSC10</name>
</gene>
<dbReference type="PANTHER" id="PTHR12124:SF47">
    <property type="entry name" value="EXOSOME COMPONENT 10"/>
    <property type="match status" value="1"/>
</dbReference>
<dbReference type="GO" id="GO:0071051">
    <property type="term" value="P:poly(A)-dependent snoRNA 3'-end processing"/>
    <property type="evidence" value="ECO:0007669"/>
    <property type="project" value="TreeGrafter"/>
</dbReference>
<evidence type="ECO:0000256" key="21">
    <source>
        <dbReference type="ARBA" id="ARBA00065628"/>
    </source>
</evidence>
<evidence type="ECO:0000256" key="16">
    <source>
        <dbReference type="ARBA" id="ARBA00022843"/>
    </source>
</evidence>
<comment type="subcellular location">
    <subcellularLocation>
        <location evidence="2">Cytoplasm</location>
    </subcellularLocation>
    <subcellularLocation>
        <location evidence="3">Nucleus</location>
        <location evidence="3">Nucleolus</location>
    </subcellularLocation>
    <subcellularLocation>
        <location evidence="4">Nucleus</location>
        <location evidence="4">Nucleoplasm</location>
    </subcellularLocation>
</comment>
<dbReference type="Proteomes" id="UP001501920">
    <property type="component" value="Chromosome 29"/>
</dbReference>
<evidence type="ECO:0000256" key="4">
    <source>
        <dbReference type="ARBA" id="ARBA00004642"/>
    </source>
</evidence>
<keyword evidence="13" id="KW-0271">Exosome</keyword>
<keyword evidence="10" id="KW-0479">Metal-binding</keyword>
<keyword evidence="9" id="KW-0540">Nuclease</keyword>
<evidence type="ECO:0000256" key="13">
    <source>
        <dbReference type="ARBA" id="ARBA00022835"/>
    </source>
</evidence>
<evidence type="ECO:0000256" key="8">
    <source>
        <dbReference type="ARBA" id="ARBA00022553"/>
    </source>
</evidence>
<dbReference type="GO" id="GO:0006281">
    <property type="term" value="P:DNA repair"/>
    <property type="evidence" value="ECO:0007669"/>
    <property type="project" value="UniProtKB-KW"/>
</dbReference>
<organism evidence="25 26">
    <name type="scientific">Pygocentrus nattereri</name>
    <name type="common">Red-bellied piranha</name>
    <dbReference type="NCBI Taxonomy" id="42514"/>
    <lineage>
        <taxon>Eukaryota</taxon>
        <taxon>Metazoa</taxon>
        <taxon>Chordata</taxon>
        <taxon>Craniata</taxon>
        <taxon>Vertebrata</taxon>
        <taxon>Euteleostomi</taxon>
        <taxon>Actinopterygii</taxon>
        <taxon>Neopterygii</taxon>
        <taxon>Teleostei</taxon>
        <taxon>Ostariophysi</taxon>
        <taxon>Characiformes</taxon>
        <taxon>Characoidei</taxon>
        <taxon>Pygocentrus</taxon>
    </lineage>
</organism>
<dbReference type="InterPro" id="IPR012337">
    <property type="entry name" value="RNaseH-like_sf"/>
</dbReference>
<evidence type="ECO:0000256" key="20">
    <source>
        <dbReference type="ARBA" id="ARBA00043957"/>
    </source>
</evidence>
<feature type="region of interest" description="Disordered" evidence="23">
    <location>
        <begin position="1"/>
        <end position="25"/>
    </location>
</feature>
<dbReference type="PANTHER" id="PTHR12124">
    <property type="entry name" value="POLYMYOSITIS/SCLERODERMA AUTOANTIGEN-RELATED"/>
    <property type="match status" value="1"/>
</dbReference>
<dbReference type="FunFam" id="3.30.420.10:FF:000022">
    <property type="entry name" value="Exosome component 10"/>
    <property type="match status" value="1"/>
</dbReference>
<evidence type="ECO:0000256" key="19">
    <source>
        <dbReference type="ARBA" id="ARBA00023242"/>
    </source>
</evidence>
<dbReference type="Gene3D" id="3.30.420.10">
    <property type="entry name" value="Ribonuclease H-like superfamily/Ribonuclease H"/>
    <property type="match status" value="1"/>
</dbReference>
<dbReference type="InterPro" id="IPR049559">
    <property type="entry name" value="Rrp6p-like_exo"/>
</dbReference>
<dbReference type="GO" id="GO:0071044">
    <property type="term" value="P:histone mRNA catabolic process"/>
    <property type="evidence" value="ECO:0007669"/>
    <property type="project" value="TreeGrafter"/>
</dbReference>
<keyword evidence="19" id="KW-0539">Nucleus</keyword>
<dbReference type="FunFam" id="1.10.150.80:FF:000001">
    <property type="entry name" value="Putative exosome component 10"/>
    <property type="match status" value="1"/>
</dbReference>
<dbReference type="GO" id="GO:0000175">
    <property type="term" value="F:3'-5'-RNA exonuclease activity"/>
    <property type="evidence" value="ECO:0007669"/>
    <property type="project" value="InterPro"/>
</dbReference>
<keyword evidence="6" id="KW-1017">Isopeptide bond</keyword>
<dbReference type="GO" id="GO:0005737">
    <property type="term" value="C:cytoplasm"/>
    <property type="evidence" value="ECO:0007669"/>
    <property type="project" value="UniProtKB-SubCell"/>
</dbReference>